<keyword evidence="3" id="KW-1185">Reference proteome</keyword>
<organism evidence="2 3">
    <name type="scientific">Ensete ventricosum</name>
    <name type="common">Abyssinian banana</name>
    <name type="synonym">Musa ensete</name>
    <dbReference type="NCBI Taxonomy" id="4639"/>
    <lineage>
        <taxon>Eukaryota</taxon>
        <taxon>Viridiplantae</taxon>
        <taxon>Streptophyta</taxon>
        <taxon>Embryophyta</taxon>
        <taxon>Tracheophyta</taxon>
        <taxon>Spermatophyta</taxon>
        <taxon>Magnoliopsida</taxon>
        <taxon>Liliopsida</taxon>
        <taxon>Zingiberales</taxon>
        <taxon>Musaceae</taxon>
        <taxon>Ensete</taxon>
    </lineage>
</organism>
<name>A0AAV8S2Y4_ENSVE</name>
<evidence type="ECO:0000313" key="2">
    <source>
        <dbReference type="EMBL" id="KAJ8513778.1"/>
    </source>
</evidence>
<reference evidence="2 3" key="1">
    <citation type="submission" date="2022-12" db="EMBL/GenBank/DDBJ databases">
        <title>Chromosome-scale assembly of the Ensete ventricosum genome.</title>
        <authorList>
            <person name="Dussert Y."/>
            <person name="Stocks J."/>
            <person name="Wendawek A."/>
            <person name="Woldeyes F."/>
            <person name="Nichols R.A."/>
            <person name="Borrell J.S."/>
        </authorList>
    </citation>
    <scope>NUCLEOTIDE SEQUENCE [LARGE SCALE GENOMIC DNA]</scope>
    <source>
        <strain evidence="3">cv. Maze</strain>
        <tissue evidence="2">Seeds</tissue>
    </source>
</reference>
<sequence>MIWKIREQTLVNGCQRGGKTSATVLSYLPPGAFAASVVPQAPAFGAAAVRGASDEAGPRSRDRRKERRVDAVRGCRRKRGGSDEDGGGGGVGLTHSGIEMEEELRSQLGLRYLGVQYL</sequence>
<protein>
    <submittedName>
        <fullName evidence="2">Uncharacterized protein</fullName>
    </submittedName>
</protein>
<dbReference type="Proteomes" id="UP001222027">
    <property type="component" value="Unassembled WGS sequence"/>
</dbReference>
<accession>A0AAV8S2Y4</accession>
<proteinExistence type="predicted"/>
<gene>
    <name evidence="2" type="ORF">OPV22_004212</name>
</gene>
<evidence type="ECO:0000256" key="1">
    <source>
        <dbReference type="SAM" id="MobiDB-lite"/>
    </source>
</evidence>
<comment type="caution">
    <text evidence="2">The sequence shown here is derived from an EMBL/GenBank/DDBJ whole genome shotgun (WGS) entry which is preliminary data.</text>
</comment>
<dbReference type="AlphaFoldDB" id="A0AAV8S2Y4"/>
<dbReference type="EMBL" id="JAQQAF010000001">
    <property type="protein sequence ID" value="KAJ8513778.1"/>
    <property type="molecule type" value="Genomic_DNA"/>
</dbReference>
<feature type="region of interest" description="Disordered" evidence="1">
    <location>
        <begin position="48"/>
        <end position="98"/>
    </location>
</feature>
<evidence type="ECO:0000313" key="3">
    <source>
        <dbReference type="Proteomes" id="UP001222027"/>
    </source>
</evidence>